<name>A0A559IX07_9BACL</name>
<evidence type="ECO:0000256" key="2">
    <source>
        <dbReference type="ARBA" id="ARBA00022679"/>
    </source>
</evidence>
<dbReference type="NCBIfam" id="TIGR02814">
    <property type="entry name" value="pfaD_fam"/>
    <property type="match status" value="1"/>
</dbReference>
<evidence type="ECO:0000256" key="4">
    <source>
        <dbReference type="ARBA" id="ARBA00048462"/>
    </source>
</evidence>
<dbReference type="Gene3D" id="3.40.366.10">
    <property type="entry name" value="Malonyl-Coenzyme A Acyl Carrier Protein, domain 2"/>
    <property type="match status" value="2"/>
</dbReference>
<organism evidence="6 7">
    <name type="scientific">Paenibacillus agilis</name>
    <dbReference type="NCBI Taxonomy" id="3020863"/>
    <lineage>
        <taxon>Bacteria</taxon>
        <taxon>Bacillati</taxon>
        <taxon>Bacillota</taxon>
        <taxon>Bacilli</taxon>
        <taxon>Bacillales</taxon>
        <taxon>Paenibacillaceae</taxon>
        <taxon>Paenibacillus</taxon>
    </lineage>
</organism>
<dbReference type="InterPro" id="IPR014179">
    <property type="entry name" value="PfaD-like_TIM-barrel"/>
</dbReference>
<dbReference type="Pfam" id="PF00698">
    <property type="entry name" value="Acyl_transf_1"/>
    <property type="match status" value="2"/>
</dbReference>
<protein>
    <recommendedName>
        <fullName evidence="1">[acyl-carrier-protein] S-malonyltransferase</fullName>
        <ecNumber evidence="1">2.3.1.39</ecNumber>
    </recommendedName>
</protein>
<dbReference type="SMART" id="SM00827">
    <property type="entry name" value="PKS_AT"/>
    <property type="match status" value="2"/>
</dbReference>
<dbReference type="InterPro" id="IPR004410">
    <property type="entry name" value="Malonyl_CoA-ACP_transAc_FabD"/>
</dbReference>
<feature type="domain" description="Malonyl-CoA:ACP transacylase (MAT)" evidence="5">
    <location>
        <begin position="8"/>
        <end position="328"/>
    </location>
</feature>
<dbReference type="GO" id="GO:0004314">
    <property type="term" value="F:[acyl-carrier-protein] S-malonyltransferase activity"/>
    <property type="evidence" value="ECO:0007669"/>
    <property type="project" value="UniProtKB-EC"/>
</dbReference>
<dbReference type="Pfam" id="PF21607">
    <property type="entry name" value="FabD_helical_ins"/>
    <property type="match status" value="1"/>
</dbReference>
<dbReference type="Gene3D" id="3.20.20.70">
    <property type="entry name" value="Aldolase class I"/>
    <property type="match status" value="1"/>
</dbReference>
<dbReference type="InterPro" id="IPR050858">
    <property type="entry name" value="Mal-CoA-ACP_Trans/PKS_FabD"/>
</dbReference>
<gene>
    <name evidence="6" type="primary">fabD</name>
    <name evidence="6" type="ORF">FPZ44_03280</name>
</gene>
<dbReference type="EC" id="2.3.1.39" evidence="1"/>
<dbReference type="GO" id="GO:0006633">
    <property type="term" value="P:fatty acid biosynthetic process"/>
    <property type="evidence" value="ECO:0007669"/>
    <property type="project" value="TreeGrafter"/>
</dbReference>
<dbReference type="InterPro" id="IPR016036">
    <property type="entry name" value="Malonyl_transacylase_ACP-bd"/>
</dbReference>
<dbReference type="NCBIfam" id="TIGR00128">
    <property type="entry name" value="fabD"/>
    <property type="match status" value="1"/>
</dbReference>
<dbReference type="AlphaFoldDB" id="A0A559IX07"/>
<dbReference type="GO" id="GO:0005829">
    <property type="term" value="C:cytosol"/>
    <property type="evidence" value="ECO:0007669"/>
    <property type="project" value="TreeGrafter"/>
</dbReference>
<dbReference type="PANTHER" id="PTHR42681">
    <property type="entry name" value="MALONYL-COA-ACYL CARRIER PROTEIN TRANSACYLASE, MITOCHONDRIAL"/>
    <property type="match status" value="1"/>
</dbReference>
<dbReference type="InterPro" id="IPR016035">
    <property type="entry name" value="Acyl_Trfase/lysoPLipase"/>
</dbReference>
<dbReference type="PANTHER" id="PTHR42681:SF1">
    <property type="entry name" value="MALONYL-COA-ACYL CARRIER PROTEIN TRANSACYLASE, MITOCHONDRIAL"/>
    <property type="match status" value="1"/>
</dbReference>
<dbReference type="SUPFAM" id="SSF52151">
    <property type="entry name" value="FabD/lysophospholipase-like"/>
    <property type="match status" value="2"/>
</dbReference>
<dbReference type="InterPro" id="IPR013785">
    <property type="entry name" value="Aldolase_TIM"/>
</dbReference>
<evidence type="ECO:0000256" key="3">
    <source>
        <dbReference type="ARBA" id="ARBA00023315"/>
    </source>
</evidence>
<dbReference type="InterPro" id="IPR001227">
    <property type="entry name" value="Ac_transferase_dom_sf"/>
</dbReference>
<dbReference type="Pfam" id="PF03060">
    <property type="entry name" value="NMO"/>
    <property type="match status" value="1"/>
</dbReference>
<comment type="caution">
    <text evidence="6">The sequence shown here is derived from an EMBL/GenBank/DDBJ whole genome shotgun (WGS) entry which is preliminary data.</text>
</comment>
<reference evidence="6 7" key="1">
    <citation type="submission" date="2019-07" db="EMBL/GenBank/DDBJ databases">
        <authorList>
            <person name="Kim J."/>
        </authorList>
    </citation>
    <scope>NUCLEOTIDE SEQUENCE [LARGE SCALE GENOMIC DNA]</scope>
    <source>
        <strain evidence="6 7">N4</strain>
    </source>
</reference>
<dbReference type="SUPFAM" id="SSF51395">
    <property type="entry name" value="FMN-linked oxidoreductases"/>
    <property type="match status" value="1"/>
</dbReference>
<dbReference type="CDD" id="cd04742">
    <property type="entry name" value="NPD_FabD"/>
    <property type="match status" value="1"/>
</dbReference>
<keyword evidence="7" id="KW-1185">Reference proteome</keyword>
<feature type="domain" description="Malonyl-CoA:ACP transacylase (MAT)" evidence="5">
    <location>
        <begin position="352"/>
        <end position="636"/>
    </location>
</feature>
<dbReference type="Gene3D" id="3.30.70.250">
    <property type="entry name" value="Malonyl-CoA ACP transacylase, ACP-binding"/>
    <property type="match status" value="1"/>
</dbReference>
<comment type="catalytic activity">
    <reaction evidence="4">
        <text>holo-[ACP] + malonyl-CoA = malonyl-[ACP] + CoA</text>
        <dbReference type="Rhea" id="RHEA:41792"/>
        <dbReference type="Rhea" id="RHEA-COMP:9623"/>
        <dbReference type="Rhea" id="RHEA-COMP:9685"/>
        <dbReference type="ChEBI" id="CHEBI:57287"/>
        <dbReference type="ChEBI" id="CHEBI:57384"/>
        <dbReference type="ChEBI" id="CHEBI:64479"/>
        <dbReference type="ChEBI" id="CHEBI:78449"/>
        <dbReference type="EC" id="2.3.1.39"/>
    </reaction>
</comment>
<evidence type="ECO:0000313" key="7">
    <source>
        <dbReference type="Proteomes" id="UP000318102"/>
    </source>
</evidence>
<proteinExistence type="predicted"/>
<evidence type="ECO:0000259" key="5">
    <source>
        <dbReference type="SMART" id="SM00827"/>
    </source>
</evidence>
<dbReference type="RefSeq" id="WP_144987356.1">
    <property type="nucleotide sequence ID" value="NZ_VNJK01000001.1"/>
</dbReference>
<dbReference type="SUPFAM" id="SSF55048">
    <property type="entry name" value="Probable ACP-binding domain of malonyl-CoA ACP transacylase"/>
    <property type="match status" value="1"/>
</dbReference>
<dbReference type="OrthoDB" id="9805460at2"/>
<keyword evidence="2 6" id="KW-0808">Transferase</keyword>
<dbReference type="EMBL" id="VNJK01000001">
    <property type="protein sequence ID" value="TVX92162.1"/>
    <property type="molecule type" value="Genomic_DNA"/>
</dbReference>
<keyword evidence="3 6" id="KW-0012">Acyltransferase</keyword>
<dbReference type="Proteomes" id="UP000318102">
    <property type="component" value="Unassembled WGS sequence"/>
</dbReference>
<accession>A0A559IX07</accession>
<dbReference type="InterPro" id="IPR049489">
    <property type="entry name" value="FabD-like_helical_ins"/>
</dbReference>
<evidence type="ECO:0000256" key="1">
    <source>
        <dbReference type="ARBA" id="ARBA00013258"/>
    </source>
</evidence>
<sequence>MSKSIVFMYAGQGSQYFGMGQALFEQEPVFREWMLRLDQVATTMIGESVLDKLYNANQKQSVPFDRTLFSHPAIYMIEISMTQLMLSYGIYPDYVLGESMGEFAAATAAGMIRWQDGLEMVVTQAKTLDTYCAAGGMLAILDHISIYADSSLLHEHSEIAAQLSDTHFVVTGNKEEIQMIQTFLHQQHIGRELLPVSHAFHSGLIDSAAASFKRYLSQKNFMSGNITLVSGIDGKPLQELPLDYLWQVIRQPIALQKSFATLEHIGPAVYMDLGPSGGMANMAKRCLAAQSKSEIKTVMTRFRQEGTNWERLKQERDVHTRSTLNHKTMDKGVCTSSYKSNHKEARPMKAYVFPGQGSQKRGMGEGLFDEYPDMTALADSILGYSIKELCVQDPNNLLGQTQYTQPALYVVNALHYLKAIAADGPPNIVAGHSLGEYNALCAAGAFDFETGLRLVQRRGVLMSQASGGGMAAVIGLDEDKLRQALEDHGLDQIDIANYNNLTQIVISGPQEDILQAQQVCEAAGARLVIPLQVSGAFHSRMMTAAYNSFNAFLNEFSFGNLTIPVVSNVTARPYEQHQLKQHLANQITHSVRWTDTIRYLMGLGIEEYLEIGPGNVLTKLIASIRKEATPLLVQNDIPALVQPEQSRAVQETIGMTLGDPRFKRDYGLQYAYMIGAMYKGIASEQMVVRAGKAGMLGVFGAGGLSLDRVEAAIRTIQQQLSGGESYGINLLHDPEHPEKEEQLVDLYLQYGVKIVEASAYMGVNAALVRYRARGLSRHPDGSVHIGNRLIAKVSRPEVATSFLSAAPERIISKLLLAGSITSESAELLREVPMADDISVEADSGGHTDHRSPYTLLPAMIRLRDDCMKRYGYSKRIRIGAAGGIGTPEAALAAYIMGADYFVTGSINQCTVEANTSESVKELLQQADIQDMDYAPAGDMFELGAKVQVLKKGGFFSARANKLYELYRNFDSIEQIDERTRDMIEEKFFQKTFEEVYAEVRAYKSEAELEKAERDSKYKMALIFKWYFAMTNLAAIQGDPAQRVNYQIHCGPALGAFNQWVRGTHLEHWQQRHVDEIGRKLCDETAELLRRQVLQYAT</sequence>
<dbReference type="InterPro" id="IPR014043">
    <property type="entry name" value="Acyl_transferase_dom"/>
</dbReference>
<evidence type="ECO:0000313" key="6">
    <source>
        <dbReference type="EMBL" id="TVX92162.1"/>
    </source>
</evidence>